<gene>
    <name evidence="1" type="ORF">F5891DRAFT_905367</name>
</gene>
<sequence>FQFYEDRVRELLLLPYARRFLTMGGIIWRIALHYGPDHLFSAALSGPSTDAYVHGNIQRNGTHIDDAVFPQDIQLLLGVAADNSSLWPPLDIFDRYQKWTGEWTALWETWFMDRVSMIHN</sequence>
<evidence type="ECO:0000313" key="1">
    <source>
        <dbReference type="EMBL" id="KAG1885362.1"/>
    </source>
</evidence>
<feature type="non-terminal residue" evidence="1">
    <location>
        <position position="120"/>
    </location>
</feature>
<dbReference type="RefSeq" id="XP_041216423.1">
    <property type="nucleotide sequence ID" value="XM_041373533.1"/>
</dbReference>
<accession>A0AAD4HBV5</accession>
<dbReference type="AlphaFoldDB" id="A0AAD4HBV5"/>
<reference evidence="1" key="1">
    <citation type="journal article" date="2020" name="New Phytol.">
        <title>Comparative genomics reveals dynamic genome evolution in host specialist ectomycorrhizal fungi.</title>
        <authorList>
            <person name="Lofgren L.A."/>
            <person name="Nguyen N.H."/>
            <person name="Vilgalys R."/>
            <person name="Ruytinx J."/>
            <person name="Liao H.L."/>
            <person name="Branco S."/>
            <person name="Kuo A."/>
            <person name="LaButti K."/>
            <person name="Lipzen A."/>
            <person name="Andreopoulos W."/>
            <person name="Pangilinan J."/>
            <person name="Riley R."/>
            <person name="Hundley H."/>
            <person name="Na H."/>
            <person name="Barry K."/>
            <person name="Grigoriev I.V."/>
            <person name="Stajich J.E."/>
            <person name="Kennedy P.G."/>
        </authorList>
    </citation>
    <scope>NUCLEOTIDE SEQUENCE</scope>
    <source>
        <strain evidence="1">FC203</strain>
    </source>
</reference>
<feature type="non-terminal residue" evidence="1">
    <location>
        <position position="1"/>
    </location>
</feature>
<name>A0AAD4HBV5_9AGAM</name>
<keyword evidence="2" id="KW-1185">Reference proteome</keyword>
<organism evidence="1 2">
    <name type="scientific">Suillus fuscotomentosus</name>
    <dbReference type="NCBI Taxonomy" id="1912939"/>
    <lineage>
        <taxon>Eukaryota</taxon>
        <taxon>Fungi</taxon>
        <taxon>Dikarya</taxon>
        <taxon>Basidiomycota</taxon>
        <taxon>Agaricomycotina</taxon>
        <taxon>Agaricomycetes</taxon>
        <taxon>Agaricomycetidae</taxon>
        <taxon>Boletales</taxon>
        <taxon>Suillineae</taxon>
        <taxon>Suillaceae</taxon>
        <taxon>Suillus</taxon>
    </lineage>
</organism>
<comment type="caution">
    <text evidence="1">The sequence shown here is derived from an EMBL/GenBank/DDBJ whole genome shotgun (WGS) entry which is preliminary data.</text>
</comment>
<dbReference type="Proteomes" id="UP001195769">
    <property type="component" value="Unassembled WGS sequence"/>
</dbReference>
<evidence type="ECO:0000313" key="2">
    <source>
        <dbReference type="Proteomes" id="UP001195769"/>
    </source>
</evidence>
<dbReference type="EMBL" id="JABBWK010000325">
    <property type="protein sequence ID" value="KAG1885362.1"/>
    <property type="molecule type" value="Genomic_DNA"/>
</dbReference>
<dbReference type="GeneID" id="64667831"/>
<proteinExistence type="predicted"/>
<protein>
    <submittedName>
        <fullName evidence="1">Uncharacterized protein</fullName>
    </submittedName>
</protein>